<dbReference type="InterPro" id="IPR050155">
    <property type="entry name" value="HAD-like_hydrolase_sf"/>
</dbReference>
<accession>A0AA48HK02</accession>
<dbReference type="NCBIfam" id="TIGR01549">
    <property type="entry name" value="HAD-SF-IA-v1"/>
    <property type="match status" value="1"/>
</dbReference>
<dbReference type="InterPro" id="IPR023198">
    <property type="entry name" value="PGP-like_dom2"/>
</dbReference>
<dbReference type="GO" id="GO:0005829">
    <property type="term" value="C:cytosol"/>
    <property type="evidence" value="ECO:0007669"/>
    <property type="project" value="TreeGrafter"/>
</dbReference>
<dbReference type="GO" id="GO:0008967">
    <property type="term" value="F:phosphoglycolate phosphatase activity"/>
    <property type="evidence" value="ECO:0007669"/>
    <property type="project" value="TreeGrafter"/>
</dbReference>
<dbReference type="InterPro" id="IPR023214">
    <property type="entry name" value="HAD_sf"/>
</dbReference>
<dbReference type="SFLD" id="SFLDS00003">
    <property type="entry name" value="Haloacid_Dehalogenase"/>
    <property type="match status" value="1"/>
</dbReference>
<gene>
    <name evidence="1" type="ORF">MACH26_21750</name>
</gene>
<dbReference type="Gene3D" id="3.40.50.1000">
    <property type="entry name" value="HAD superfamily/HAD-like"/>
    <property type="match status" value="1"/>
</dbReference>
<proteinExistence type="predicted"/>
<dbReference type="SFLD" id="SFLDG01129">
    <property type="entry name" value="C1.5:_HAD__Beta-PGM__Phosphata"/>
    <property type="match status" value="1"/>
</dbReference>
<dbReference type="KEGG" id="pmaw:MACH26_21750"/>
<dbReference type="Gene3D" id="1.10.150.240">
    <property type="entry name" value="Putative phosphatase, domain 2"/>
    <property type="match status" value="1"/>
</dbReference>
<dbReference type="PANTHER" id="PTHR43434">
    <property type="entry name" value="PHOSPHOGLYCOLATE PHOSPHATASE"/>
    <property type="match status" value="1"/>
</dbReference>
<name>A0AA48HK02_9ALTE</name>
<evidence type="ECO:0000313" key="2">
    <source>
        <dbReference type="Proteomes" id="UP001333710"/>
    </source>
</evidence>
<dbReference type="RefSeq" id="WP_338292663.1">
    <property type="nucleotide sequence ID" value="NZ_AP027272.1"/>
</dbReference>
<dbReference type="GO" id="GO:0006281">
    <property type="term" value="P:DNA repair"/>
    <property type="evidence" value="ECO:0007669"/>
    <property type="project" value="TreeGrafter"/>
</dbReference>
<dbReference type="NCBIfam" id="TIGR01509">
    <property type="entry name" value="HAD-SF-IA-v3"/>
    <property type="match status" value="1"/>
</dbReference>
<dbReference type="SFLD" id="SFLDG01135">
    <property type="entry name" value="C1.5.6:_HAD__Beta-PGM__Phospha"/>
    <property type="match status" value="1"/>
</dbReference>
<dbReference type="InterPro" id="IPR006439">
    <property type="entry name" value="HAD-SF_hydro_IA"/>
</dbReference>
<dbReference type="EMBL" id="AP027272">
    <property type="protein sequence ID" value="BDX06654.1"/>
    <property type="molecule type" value="Genomic_DNA"/>
</dbReference>
<organism evidence="1 2">
    <name type="scientific">Planctobacterium marinum</name>
    <dbReference type="NCBI Taxonomy" id="1631968"/>
    <lineage>
        <taxon>Bacteria</taxon>
        <taxon>Pseudomonadati</taxon>
        <taxon>Pseudomonadota</taxon>
        <taxon>Gammaproteobacteria</taxon>
        <taxon>Alteromonadales</taxon>
        <taxon>Alteromonadaceae</taxon>
        <taxon>Planctobacterium</taxon>
    </lineage>
</organism>
<dbReference type="Proteomes" id="UP001333710">
    <property type="component" value="Chromosome"/>
</dbReference>
<dbReference type="AlphaFoldDB" id="A0AA48HK02"/>
<dbReference type="Pfam" id="PF13419">
    <property type="entry name" value="HAD_2"/>
    <property type="match status" value="1"/>
</dbReference>
<dbReference type="PANTHER" id="PTHR43434:SF24">
    <property type="entry name" value="HYDROLASE-RELATED"/>
    <property type="match status" value="1"/>
</dbReference>
<evidence type="ECO:0000313" key="1">
    <source>
        <dbReference type="EMBL" id="BDX06654.1"/>
    </source>
</evidence>
<dbReference type="InterPro" id="IPR036412">
    <property type="entry name" value="HAD-like_sf"/>
</dbReference>
<sequence length="216" mass="24119">MLDKYKVVIFDWDGTIMDSISHIVQCVQQAAKSNALPVPDEQSVKNIIGLSLPEAFSTLYGKDKEADFEQFRENYKAQYIKDDDVNLPLFDYVDTLLTSLCEQNVKLSVATGKGRRGLDNAMHRSGLAEFFSYSRTSDEALSKPAPDMLLQTARYFNVHPNECIMIGDSIHDLNMANNAGMDSIGVSFGAHSKSILTEAKPLTILDCYSHALQWLK</sequence>
<dbReference type="InterPro" id="IPR041492">
    <property type="entry name" value="HAD_2"/>
</dbReference>
<keyword evidence="2" id="KW-1185">Reference proteome</keyword>
<protein>
    <submittedName>
        <fullName evidence="1">Haloacid dehalogenase</fullName>
    </submittedName>
</protein>
<reference evidence="1" key="1">
    <citation type="submission" date="2023-01" db="EMBL/GenBank/DDBJ databases">
        <title>Complete genome sequence of Planctobacterium marinum strain Dej080120_11.</title>
        <authorList>
            <person name="Ueki S."/>
            <person name="Maruyama F."/>
        </authorList>
    </citation>
    <scope>NUCLEOTIDE SEQUENCE</scope>
    <source>
        <strain evidence="1">Dej080120_11</strain>
    </source>
</reference>
<dbReference type="SUPFAM" id="SSF56784">
    <property type="entry name" value="HAD-like"/>
    <property type="match status" value="1"/>
</dbReference>